<dbReference type="Pfam" id="PF00528">
    <property type="entry name" value="BPD_transp_1"/>
    <property type="match status" value="1"/>
</dbReference>
<dbReference type="CDD" id="cd06261">
    <property type="entry name" value="TM_PBP2"/>
    <property type="match status" value="1"/>
</dbReference>
<dbReference type="AlphaFoldDB" id="A0A5N8X956"/>
<accession>A0A5N8X956</accession>
<feature type="transmembrane region" description="Helical" evidence="7">
    <location>
        <begin position="108"/>
        <end position="129"/>
    </location>
</feature>
<dbReference type="GO" id="GO:0055085">
    <property type="term" value="P:transmembrane transport"/>
    <property type="evidence" value="ECO:0007669"/>
    <property type="project" value="InterPro"/>
</dbReference>
<evidence type="ECO:0000256" key="4">
    <source>
        <dbReference type="ARBA" id="ARBA00022692"/>
    </source>
</evidence>
<dbReference type="Proteomes" id="UP000400924">
    <property type="component" value="Unassembled WGS sequence"/>
</dbReference>
<comment type="subcellular location">
    <subcellularLocation>
        <location evidence="1 7">Cell membrane</location>
        <topology evidence="1 7">Multi-pass membrane protein</topology>
    </subcellularLocation>
</comment>
<feature type="transmembrane region" description="Helical" evidence="7">
    <location>
        <begin position="197"/>
        <end position="223"/>
    </location>
</feature>
<dbReference type="PROSITE" id="PS50928">
    <property type="entry name" value="ABC_TM1"/>
    <property type="match status" value="1"/>
</dbReference>
<protein>
    <submittedName>
        <fullName evidence="9">Carbohydrate ABC transporter permease</fullName>
    </submittedName>
</protein>
<evidence type="ECO:0000256" key="7">
    <source>
        <dbReference type="RuleBase" id="RU363032"/>
    </source>
</evidence>
<dbReference type="OrthoDB" id="9794684at2"/>
<name>A0A5N8X956_9ACTN</name>
<evidence type="ECO:0000256" key="5">
    <source>
        <dbReference type="ARBA" id="ARBA00022989"/>
    </source>
</evidence>
<evidence type="ECO:0000313" key="9">
    <source>
        <dbReference type="EMBL" id="MPY55634.1"/>
    </source>
</evidence>
<dbReference type="PANTHER" id="PTHR43744">
    <property type="entry name" value="ABC TRANSPORTER PERMEASE PROTEIN MG189-RELATED-RELATED"/>
    <property type="match status" value="1"/>
</dbReference>
<feature type="transmembrane region" description="Helical" evidence="7">
    <location>
        <begin position="243"/>
        <end position="264"/>
    </location>
</feature>
<evidence type="ECO:0000256" key="1">
    <source>
        <dbReference type="ARBA" id="ARBA00004651"/>
    </source>
</evidence>
<proteinExistence type="inferred from homology"/>
<comment type="similarity">
    <text evidence="7">Belongs to the binding-protein-dependent transport system permease family.</text>
</comment>
<dbReference type="InterPro" id="IPR035906">
    <property type="entry name" value="MetI-like_sf"/>
</dbReference>
<evidence type="ECO:0000313" key="10">
    <source>
        <dbReference type="Proteomes" id="UP000400924"/>
    </source>
</evidence>
<evidence type="ECO:0000256" key="6">
    <source>
        <dbReference type="ARBA" id="ARBA00023136"/>
    </source>
</evidence>
<keyword evidence="4 7" id="KW-0812">Transmembrane</keyword>
<sequence>MSSGMQRYTRRTLAREILLILAGLGWLFPLYLLLLTSLKPDSQIFSAPTDLPTSLDVGNYAEAWSSADLGRALFNSMVITGGSVALLIVVGSLSAYTIARRPGRWSAVFYLLFVVGIIVPSQLGLIPLYSMMRSLGLVGSYVGIILLYGGLWIPMAVFLYTGFIRAMPKDYEEAALIDGATPFRTFWRVIFPQLRSVTATVATLCGILVWNDFFTPLIFLSGTDKVPLPLAIYEFVGSVATRWNLVFAGILVALLPVLILFVVAQRQLMRGFSGGIKS</sequence>
<keyword evidence="5 7" id="KW-1133">Transmembrane helix</keyword>
<evidence type="ECO:0000256" key="2">
    <source>
        <dbReference type="ARBA" id="ARBA00022448"/>
    </source>
</evidence>
<keyword evidence="2 7" id="KW-0813">Transport</keyword>
<evidence type="ECO:0000256" key="3">
    <source>
        <dbReference type="ARBA" id="ARBA00022475"/>
    </source>
</evidence>
<dbReference type="InterPro" id="IPR000515">
    <property type="entry name" value="MetI-like"/>
</dbReference>
<feature type="domain" description="ABC transmembrane type-1" evidence="8">
    <location>
        <begin position="73"/>
        <end position="264"/>
    </location>
</feature>
<organism evidence="9 10">
    <name type="scientific">Streptomyces spongiae</name>
    <dbReference type="NCBI Taxonomy" id="565072"/>
    <lineage>
        <taxon>Bacteria</taxon>
        <taxon>Bacillati</taxon>
        <taxon>Actinomycetota</taxon>
        <taxon>Actinomycetes</taxon>
        <taxon>Kitasatosporales</taxon>
        <taxon>Streptomycetaceae</taxon>
        <taxon>Streptomyces</taxon>
    </lineage>
</organism>
<gene>
    <name evidence="9" type="ORF">FNH08_00050</name>
</gene>
<dbReference type="EMBL" id="VJZC01000001">
    <property type="protein sequence ID" value="MPY55634.1"/>
    <property type="molecule type" value="Genomic_DNA"/>
</dbReference>
<dbReference type="Gene3D" id="1.10.3720.10">
    <property type="entry name" value="MetI-like"/>
    <property type="match status" value="1"/>
</dbReference>
<dbReference type="PANTHER" id="PTHR43744:SF12">
    <property type="entry name" value="ABC TRANSPORTER PERMEASE PROTEIN MG189-RELATED"/>
    <property type="match status" value="1"/>
</dbReference>
<feature type="transmembrane region" description="Helical" evidence="7">
    <location>
        <begin position="72"/>
        <end position="96"/>
    </location>
</feature>
<dbReference type="SUPFAM" id="SSF161098">
    <property type="entry name" value="MetI-like"/>
    <property type="match status" value="1"/>
</dbReference>
<comment type="caution">
    <text evidence="9">The sequence shown here is derived from an EMBL/GenBank/DDBJ whole genome shotgun (WGS) entry which is preliminary data.</text>
</comment>
<feature type="transmembrane region" description="Helical" evidence="7">
    <location>
        <begin position="12"/>
        <end position="34"/>
    </location>
</feature>
<reference evidence="9 10" key="1">
    <citation type="submission" date="2019-07" db="EMBL/GenBank/DDBJ databases">
        <title>New species of Amycolatopsis and Streptomyces.</title>
        <authorList>
            <person name="Duangmal K."/>
            <person name="Teo W.F.A."/>
            <person name="Lipun K."/>
        </authorList>
    </citation>
    <scope>NUCLEOTIDE SEQUENCE [LARGE SCALE GENOMIC DNA]</scope>
    <source>
        <strain evidence="9 10">NBRC 106415</strain>
    </source>
</reference>
<keyword evidence="10" id="KW-1185">Reference proteome</keyword>
<keyword evidence="6 7" id="KW-0472">Membrane</keyword>
<keyword evidence="3" id="KW-1003">Cell membrane</keyword>
<feature type="transmembrane region" description="Helical" evidence="7">
    <location>
        <begin position="141"/>
        <end position="163"/>
    </location>
</feature>
<evidence type="ECO:0000259" key="8">
    <source>
        <dbReference type="PROSITE" id="PS50928"/>
    </source>
</evidence>
<dbReference type="GO" id="GO:0005886">
    <property type="term" value="C:plasma membrane"/>
    <property type="evidence" value="ECO:0007669"/>
    <property type="project" value="UniProtKB-SubCell"/>
</dbReference>